<accession>A0A1E8E174</accession>
<dbReference type="AlphaFoldDB" id="A0A1E8E174"/>
<dbReference type="GO" id="GO:0050821">
    <property type="term" value="P:protein stabilization"/>
    <property type="evidence" value="ECO:0007669"/>
    <property type="project" value="TreeGrafter"/>
</dbReference>
<evidence type="ECO:0000313" key="5">
    <source>
        <dbReference type="EMBL" id="OFE43357.1"/>
    </source>
</evidence>
<gene>
    <name evidence="5" type="ORF">BJN41_06730</name>
</gene>
<protein>
    <recommendedName>
        <fullName evidence="7">OmpH family outer membrane protein</fullName>
    </recommendedName>
</protein>
<dbReference type="InterPro" id="IPR024930">
    <property type="entry name" value="Skp_dom_sf"/>
</dbReference>
<keyword evidence="3" id="KW-0175">Coiled coil</keyword>
<feature type="coiled-coil region" evidence="3">
    <location>
        <begin position="51"/>
        <end position="85"/>
    </location>
</feature>
<dbReference type="SUPFAM" id="SSF111384">
    <property type="entry name" value="OmpH-like"/>
    <property type="match status" value="1"/>
</dbReference>
<evidence type="ECO:0000313" key="6">
    <source>
        <dbReference type="Proteomes" id="UP000186931"/>
    </source>
</evidence>
<dbReference type="PANTHER" id="PTHR35089">
    <property type="entry name" value="CHAPERONE PROTEIN SKP"/>
    <property type="match status" value="1"/>
</dbReference>
<proteinExistence type="inferred from homology"/>
<dbReference type="SMART" id="SM00935">
    <property type="entry name" value="OmpH"/>
    <property type="match status" value="1"/>
</dbReference>
<dbReference type="InterPro" id="IPR005632">
    <property type="entry name" value="Chaperone_Skp"/>
</dbReference>
<dbReference type="Pfam" id="PF03938">
    <property type="entry name" value="OmpH"/>
    <property type="match status" value="1"/>
</dbReference>
<organism evidence="5 6">
    <name type="scientific">Acinetobacter towneri</name>
    <dbReference type="NCBI Taxonomy" id="202956"/>
    <lineage>
        <taxon>Bacteria</taxon>
        <taxon>Pseudomonadati</taxon>
        <taxon>Pseudomonadota</taxon>
        <taxon>Gammaproteobacteria</taxon>
        <taxon>Moraxellales</taxon>
        <taxon>Moraxellaceae</taxon>
        <taxon>Acinetobacter</taxon>
    </lineage>
</organism>
<dbReference type="Proteomes" id="UP000186931">
    <property type="component" value="Unassembled WGS sequence"/>
</dbReference>
<dbReference type="RefSeq" id="WP_070154543.1">
    <property type="nucleotide sequence ID" value="NZ_MKQS01000013.1"/>
</dbReference>
<dbReference type="Gene3D" id="3.30.910.20">
    <property type="entry name" value="Skp domain"/>
    <property type="match status" value="1"/>
</dbReference>
<reference evidence="5 6" key="1">
    <citation type="submission" date="2016-10" db="EMBL/GenBank/DDBJ databases">
        <title>Genome of airborne Acinetobacter sp. 5-2Ac02 in the hospital environment: Species near to Acinetobacter towneri.</title>
        <authorList>
            <person name="Barbosa B."/>
            <person name="Fernandez-Garcia L."/>
            <person name="Gato E."/>
            <person name="Leao R."/>
            <person name="Albano R."/>
            <person name="Fernandez B."/>
            <person name="Fernandez-Cuenca F."/>
            <person name="Marques E."/>
            <person name="Tomas M."/>
        </authorList>
    </citation>
    <scope>NUCLEOTIDE SEQUENCE [LARGE SCALE GENOMIC DNA]</scope>
    <source>
        <strain evidence="5 6">5-2Ac02</strain>
    </source>
</reference>
<comment type="similarity">
    <text evidence="1">Belongs to the Skp family.</text>
</comment>
<evidence type="ECO:0000256" key="4">
    <source>
        <dbReference type="SAM" id="SignalP"/>
    </source>
</evidence>
<evidence type="ECO:0000256" key="1">
    <source>
        <dbReference type="ARBA" id="ARBA00009091"/>
    </source>
</evidence>
<dbReference type="GO" id="GO:0005829">
    <property type="term" value="C:cytosol"/>
    <property type="evidence" value="ECO:0007669"/>
    <property type="project" value="TreeGrafter"/>
</dbReference>
<dbReference type="PANTHER" id="PTHR35089:SF1">
    <property type="entry name" value="CHAPERONE PROTEIN SKP"/>
    <property type="match status" value="1"/>
</dbReference>
<evidence type="ECO:0000256" key="2">
    <source>
        <dbReference type="ARBA" id="ARBA00022729"/>
    </source>
</evidence>
<evidence type="ECO:0008006" key="7">
    <source>
        <dbReference type="Google" id="ProtNLM"/>
    </source>
</evidence>
<dbReference type="GO" id="GO:0051082">
    <property type="term" value="F:unfolded protein binding"/>
    <property type="evidence" value="ECO:0007669"/>
    <property type="project" value="InterPro"/>
</dbReference>
<keyword evidence="2 4" id="KW-0732">Signal</keyword>
<dbReference type="EMBL" id="MKQS01000013">
    <property type="protein sequence ID" value="OFE43357.1"/>
    <property type="molecule type" value="Genomic_DNA"/>
</dbReference>
<comment type="caution">
    <text evidence="5">The sequence shown here is derived from an EMBL/GenBank/DDBJ whole genome shotgun (WGS) entry which is preliminary data.</text>
</comment>
<feature type="chain" id="PRO_5009213434" description="OmpH family outer membrane protein" evidence="4">
    <location>
        <begin position="23"/>
        <end position="166"/>
    </location>
</feature>
<dbReference type="STRING" id="202956.BJN41_06730"/>
<name>A0A1E8E174_9GAMM</name>
<feature type="signal peptide" evidence="4">
    <location>
        <begin position="1"/>
        <end position="22"/>
    </location>
</feature>
<evidence type="ECO:0000256" key="3">
    <source>
        <dbReference type="SAM" id="Coils"/>
    </source>
</evidence>
<dbReference type="eggNOG" id="COG2825">
    <property type="taxonomic scope" value="Bacteria"/>
</dbReference>
<sequence>MKKTILSLALFGLSTLATVTHAAGYGVVSLERVVENSSYLKQQNLALQQSVKPQTTKLEQLTKELETMQQRAQQATNLSDAEKQRMNTQFQAKLKEFNSLQQAVQTRVQSELHKINDGFETRLKQVAEQLRKENGLDVVLNKNSALAYDPKYDLTDKMIQKVNALK</sequence>